<keyword evidence="4" id="KW-1185">Reference proteome</keyword>
<name>A0AAD3CW08_9STRA</name>
<organism evidence="3 4">
    <name type="scientific">Chaetoceros tenuissimus</name>
    <dbReference type="NCBI Taxonomy" id="426638"/>
    <lineage>
        <taxon>Eukaryota</taxon>
        <taxon>Sar</taxon>
        <taxon>Stramenopiles</taxon>
        <taxon>Ochrophyta</taxon>
        <taxon>Bacillariophyta</taxon>
        <taxon>Coscinodiscophyceae</taxon>
        <taxon>Chaetocerotophycidae</taxon>
        <taxon>Chaetocerotales</taxon>
        <taxon>Chaetocerotaceae</taxon>
        <taxon>Chaetoceros</taxon>
    </lineage>
</organism>
<feature type="transmembrane region" description="Helical" evidence="1">
    <location>
        <begin position="207"/>
        <end position="226"/>
    </location>
</feature>
<evidence type="ECO:0000313" key="3">
    <source>
        <dbReference type="EMBL" id="GFH52030.1"/>
    </source>
</evidence>
<comment type="caution">
    <text evidence="3">The sequence shown here is derived from an EMBL/GenBank/DDBJ whole genome shotgun (WGS) entry which is preliminary data.</text>
</comment>
<accession>A0AAD3CW08</accession>
<protein>
    <submittedName>
        <fullName evidence="3">Uncharacterized protein</fullName>
    </submittedName>
</protein>
<keyword evidence="2" id="KW-0732">Signal</keyword>
<dbReference type="Proteomes" id="UP001054902">
    <property type="component" value="Unassembled WGS sequence"/>
</dbReference>
<feature type="chain" id="PRO_5042251271" evidence="2">
    <location>
        <begin position="19"/>
        <end position="257"/>
    </location>
</feature>
<gene>
    <name evidence="3" type="ORF">CTEN210_08506</name>
</gene>
<proteinExistence type="predicted"/>
<dbReference type="AlphaFoldDB" id="A0AAD3CW08"/>
<dbReference type="EMBL" id="BLLK01000045">
    <property type="protein sequence ID" value="GFH52030.1"/>
    <property type="molecule type" value="Genomic_DNA"/>
</dbReference>
<evidence type="ECO:0000256" key="2">
    <source>
        <dbReference type="SAM" id="SignalP"/>
    </source>
</evidence>
<evidence type="ECO:0000256" key="1">
    <source>
        <dbReference type="SAM" id="Phobius"/>
    </source>
</evidence>
<reference evidence="3 4" key="1">
    <citation type="journal article" date="2021" name="Sci. Rep.">
        <title>The genome of the diatom Chaetoceros tenuissimus carries an ancient integrated fragment of an extant virus.</title>
        <authorList>
            <person name="Hongo Y."/>
            <person name="Kimura K."/>
            <person name="Takaki Y."/>
            <person name="Yoshida Y."/>
            <person name="Baba S."/>
            <person name="Kobayashi G."/>
            <person name="Nagasaki K."/>
            <person name="Hano T."/>
            <person name="Tomaru Y."/>
        </authorList>
    </citation>
    <scope>NUCLEOTIDE SEQUENCE [LARGE SCALE GENOMIC DNA]</scope>
    <source>
        <strain evidence="3 4">NIES-3715</strain>
    </source>
</reference>
<sequence>MKSFYLSFIFMSIAGVSAFTPSSSLTSLSRSNGKQESKSTYLQMKQHDKAEGFRNGIAGILTASAIAVSTIGFNTDRAFAYDDFSDNDVDTVSNVVQSLKDAQGDTAASFKVFESINDIITEGKGVGGMISSSGVRLERGYVADEDTTIYNPGLSLLTESEKEKIVNAVIENRKANLNKNTWSSDNEFAFDFLKTKLDPLHMTELKGFLGFFPIYGAGLYLAALAVQQFARNLFEPAYVISAVAVFLPILVLIAKGV</sequence>
<keyword evidence="1" id="KW-0472">Membrane</keyword>
<feature type="signal peptide" evidence="2">
    <location>
        <begin position="1"/>
        <end position="18"/>
    </location>
</feature>
<feature type="transmembrane region" description="Helical" evidence="1">
    <location>
        <begin position="233"/>
        <end position="254"/>
    </location>
</feature>
<keyword evidence="1" id="KW-1133">Transmembrane helix</keyword>
<evidence type="ECO:0000313" key="4">
    <source>
        <dbReference type="Proteomes" id="UP001054902"/>
    </source>
</evidence>
<keyword evidence="1" id="KW-0812">Transmembrane</keyword>